<keyword evidence="4 9" id="KW-0067">ATP-binding</keyword>
<dbReference type="Proteomes" id="UP001219957">
    <property type="component" value="Chromosome"/>
</dbReference>
<reference evidence="11 12" key="1">
    <citation type="submission" date="2022-10" db="EMBL/GenBank/DDBJ databases">
        <title>Complete genome sequence of Exiguobacterium profundum TSS-3 isolated from an extremely saline-alkaline spring located in Ixtapa, Chiapas-Mexico.</title>
        <authorList>
            <person name="Rincon-Rosales R."/>
            <person name="Rogel M.A."/>
            <person name="Rincon-Molina C.I."/>
            <person name="Guerrero G."/>
            <person name="Manzano-Gomez L.A."/>
            <person name="Lopez-Lopez A."/>
            <person name="Rincon Molina F.A."/>
            <person name="Martinez-Romero E."/>
        </authorList>
    </citation>
    <scope>NUCLEOTIDE SEQUENCE [LARGE SCALE GENOMIC DNA]</scope>
    <source>
        <strain evidence="11 12">TSS-3</strain>
    </source>
</reference>
<dbReference type="InterPro" id="IPR000212">
    <property type="entry name" value="DNA_helicase_UvrD/REP"/>
</dbReference>
<dbReference type="InterPro" id="IPR014017">
    <property type="entry name" value="DNA_helicase_UvrD-like_C"/>
</dbReference>
<keyword evidence="12" id="KW-1185">Reference proteome</keyword>
<evidence type="ECO:0000256" key="1">
    <source>
        <dbReference type="ARBA" id="ARBA00022741"/>
    </source>
</evidence>
<evidence type="ECO:0000256" key="8">
    <source>
        <dbReference type="ARBA" id="ARBA00048988"/>
    </source>
</evidence>
<dbReference type="PROSITE" id="PS51198">
    <property type="entry name" value="UVRD_HELICASE_ATP_BIND"/>
    <property type="match status" value="1"/>
</dbReference>
<evidence type="ECO:0000256" key="9">
    <source>
        <dbReference type="PROSITE-ProRule" id="PRU00560"/>
    </source>
</evidence>
<organism evidence="11 12">
    <name type="scientific">Exiguobacterium profundum</name>
    <dbReference type="NCBI Taxonomy" id="307643"/>
    <lineage>
        <taxon>Bacteria</taxon>
        <taxon>Bacillati</taxon>
        <taxon>Bacillota</taxon>
        <taxon>Bacilli</taxon>
        <taxon>Bacillales</taxon>
        <taxon>Bacillales Family XII. Incertae Sedis</taxon>
        <taxon>Exiguobacterium</taxon>
    </lineage>
</organism>
<gene>
    <name evidence="11" type="ORF">OE059_03230</name>
</gene>
<keyword evidence="3 9" id="KW-0347">Helicase</keyword>
<protein>
    <recommendedName>
        <fullName evidence="7">DNA 3'-5' helicase</fullName>
        <ecNumber evidence="7">5.6.2.4</ecNumber>
    </recommendedName>
</protein>
<dbReference type="Gene3D" id="3.30.65.10">
    <property type="entry name" value="Bacterial Topoisomerase I, domain 1"/>
    <property type="match status" value="2"/>
</dbReference>
<dbReference type="InterPro" id="IPR027417">
    <property type="entry name" value="P-loop_NTPase"/>
</dbReference>
<evidence type="ECO:0000256" key="6">
    <source>
        <dbReference type="ARBA" id="ARBA00034617"/>
    </source>
</evidence>
<comment type="catalytic activity">
    <reaction evidence="6">
        <text>Couples ATP hydrolysis with the unwinding of duplex DNA by translocating in the 3'-5' direction.</text>
        <dbReference type="EC" id="5.6.2.4"/>
    </reaction>
</comment>
<keyword evidence="5" id="KW-0413">Isomerase</keyword>
<dbReference type="Pfam" id="PF13361">
    <property type="entry name" value="UvrD_C"/>
    <property type="match status" value="1"/>
</dbReference>
<sequence>MGWIQSVRRFFMIRRVLPQLKHDVNVLQIGLDNLKEQIKVWESSESLLSPEEVMQEKGRFHHIYELSERGFLLDETTYTKLKHEDGSLPSSVVSLNTAYVRVSGELLNVWRELDERVERINQRLRTYYEQIASFQQDVEAARRHYIGDSLRKRLLGDFRDVYDFFKDDSIPEATSFIQLYRGLNRQVEDWNETYVTEELKRTHSFFDSIDGKSLDDQQRRAVIVNEDANLVVAGAGSGKTLTIAAKVKYLVERKQVQPHEILLISFTKKSAEEMKERICERLHILVEVKTFHGLGMGIIAEGRKQKPQVEDELKKVIRDYCMHQFYEHPHRMKELIDFFGYYFYIPKGIEEFETAGEYHDYNKHVDLEPLRSKVWKSLSAAEMVAAQQRQKITIQEEKVKSLEEVMIANFLFLNGIEYEYEKNYPYQTATRYHRQYQPDFYLPEYDLYLEHFGINRNNRAPWLSPIEEQKYLDGMEWKRQLHHEHGTKLMETYSYYRQEGNLLDQLRLKLLKQGVVFREMDPKVVFDKLYRTKQKNHFNDFVDFVSSFLQLFKSNHYTESQFDIFAQSLNKKDLFHYQRALLFFRLVKPMYRMYEDHLRRTNKIDFNDMINEATSIVSSDAVHLPYKYIIIDEYQDISVSRYHLIEAIRQKTGSTVMCVGDDWQSIYRFAGSDLSLFTDFEHYFGKSALLKIENTYRNSQQLIDIAGRFVMKNKRQIRKNLSSGKRLITPVRVMGIKGKNDFEIALRRALDQIVQSHGPESDVLLVGRNKADIKRIEGSASFRVKYLEDNEVQVIDRTHPNLRISFLTAHRSKGLEAENVILINTANSKNGFPNKIMDDPLLSFVLQKQEELEFGEERRLFYVALTRTKHTTYVLTPDDRMSTFVQELIKEQQVPYKMGIEEGKSIRDNPKCPRCLDGHLVIREQANRKSTFVGCSHYPGCDYTANHPSIIHDPIVCPSCRGYLVLRNGKNGKFYGCLNFPLCKHTMEREDVKQMKRIEKRMN</sequence>
<proteinExistence type="predicted"/>
<feature type="binding site" evidence="9">
    <location>
        <begin position="233"/>
        <end position="240"/>
    </location>
    <ligand>
        <name>ATP</name>
        <dbReference type="ChEBI" id="CHEBI:30616"/>
    </ligand>
</feature>
<dbReference type="PANTHER" id="PTHR11070">
    <property type="entry name" value="UVRD / RECB / PCRA DNA HELICASE FAMILY MEMBER"/>
    <property type="match status" value="1"/>
</dbReference>
<name>A0ABY8B1A6_9BACL</name>
<feature type="domain" description="UvrD-like helicase ATP-binding" evidence="10">
    <location>
        <begin position="212"/>
        <end position="699"/>
    </location>
</feature>
<dbReference type="RefSeq" id="WP_275060344.1">
    <property type="nucleotide sequence ID" value="NZ_CP109617.1"/>
</dbReference>
<accession>A0ABY8B1A6</accession>
<evidence type="ECO:0000313" key="12">
    <source>
        <dbReference type="Proteomes" id="UP001219957"/>
    </source>
</evidence>
<dbReference type="Gene3D" id="3.40.50.300">
    <property type="entry name" value="P-loop containing nucleotide triphosphate hydrolases"/>
    <property type="match status" value="3"/>
</dbReference>
<dbReference type="SUPFAM" id="SSF57783">
    <property type="entry name" value="Zinc beta-ribbon"/>
    <property type="match status" value="1"/>
</dbReference>
<dbReference type="PANTHER" id="PTHR11070:SF63">
    <property type="entry name" value="DNA HELICASE IV"/>
    <property type="match status" value="1"/>
</dbReference>
<evidence type="ECO:0000259" key="10">
    <source>
        <dbReference type="PROSITE" id="PS51198"/>
    </source>
</evidence>
<evidence type="ECO:0000256" key="5">
    <source>
        <dbReference type="ARBA" id="ARBA00023235"/>
    </source>
</evidence>
<keyword evidence="2 9" id="KW-0378">Hydrolase</keyword>
<dbReference type="EC" id="5.6.2.4" evidence="7"/>
<comment type="catalytic activity">
    <reaction evidence="8">
        <text>ATP + H2O = ADP + phosphate + H(+)</text>
        <dbReference type="Rhea" id="RHEA:13065"/>
        <dbReference type="ChEBI" id="CHEBI:15377"/>
        <dbReference type="ChEBI" id="CHEBI:15378"/>
        <dbReference type="ChEBI" id="CHEBI:30616"/>
        <dbReference type="ChEBI" id="CHEBI:43474"/>
        <dbReference type="ChEBI" id="CHEBI:456216"/>
        <dbReference type="EC" id="5.6.2.4"/>
    </reaction>
</comment>
<evidence type="ECO:0000256" key="2">
    <source>
        <dbReference type="ARBA" id="ARBA00022801"/>
    </source>
</evidence>
<dbReference type="Pfam" id="PF00580">
    <property type="entry name" value="UvrD-helicase"/>
    <property type="match status" value="1"/>
</dbReference>
<keyword evidence="1 9" id="KW-0547">Nucleotide-binding</keyword>
<dbReference type="Pfam" id="PF01396">
    <property type="entry name" value="Zn_ribbon_Top1"/>
    <property type="match status" value="2"/>
</dbReference>
<evidence type="ECO:0000313" key="11">
    <source>
        <dbReference type="EMBL" id="WED55885.1"/>
    </source>
</evidence>
<evidence type="ECO:0000256" key="7">
    <source>
        <dbReference type="ARBA" id="ARBA00034808"/>
    </source>
</evidence>
<dbReference type="EMBL" id="CP109617">
    <property type="protein sequence ID" value="WED55885.1"/>
    <property type="molecule type" value="Genomic_DNA"/>
</dbReference>
<dbReference type="InterPro" id="IPR014016">
    <property type="entry name" value="UvrD-like_ATP-bd"/>
</dbReference>
<evidence type="ECO:0000256" key="4">
    <source>
        <dbReference type="ARBA" id="ARBA00022840"/>
    </source>
</evidence>
<dbReference type="SUPFAM" id="SSF52540">
    <property type="entry name" value="P-loop containing nucleoside triphosphate hydrolases"/>
    <property type="match status" value="1"/>
</dbReference>
<dbReference type="InterPro" id="IPR013498">
    <property type="entry name" value="Topo_IA_Znf"/>
</dbReference>
<evidence type="ECO:0000256" key="3">
    <source>
        <dbReference type="ARBA" id="ARBA00022806"/>
    </source>
</evidence>
<dbReference type="Gene3D" id="3.40.91.30">
    <property type="match status" value="1"/>
</dbReference>